<dbReference type="InterPro" id="IPR050417">
    <property type="entry name" value="Sugar_Epim/Isomerase"/>
</dbReference>
<dbReference type="SUPFAM" id="SSF51735">
    <property type="entry name" value="NAD(P)-binding Rossmann-fold domains"/>
    <property type="match status" value="1"/>
</dbReference>
<evidence type="ECO:0000259" key="2">
    <source>
        <dbReference type="Pfam" id="PF01261"/>
    </source>
</evidence>
<feature type="domain" description="Xylose isomerase-like TIM barrel" evidence="2">
    <location>
        <begin position="277"/>
        <end position="497"/>
    </location>
</feature>
<protein>
    <submittedName>
        <fullName evidence="3">Xylose isomerase</fullName>
    </submittedName>
</protein>
<dbReference type="EMBL" id="MT418680">
    <property type="protein sequence ID" value="QKF94572.1"/>
    <property type="molecule type" value="Genomic_DNA"/>
</dbReference>
<dbReference type="PANTHER" id="PTHR43489">
    <property type="entry name" value="ISOMERASE"/>
    <property type="match status" value="1"/>
</dbReference>
<dbReference type="Pfam" id="PF01261">
    <property type="entry name" value="AP_endonuc_2"/>
    <property type="match status" value="1"/>
</dbReference>
<accession>A0A7D3V5Z3</accession>
<dbReference type="InterPro" id="IPR013022">
    <property type="entry name" value="Xyl_isomerase-like_TIM-brl"/>
</dbReference>
<dbReference type="Gene3D" id="3.20.20.150">
    <property type="entry name" value="Divalent-metal-dependent TIM barrel enzymes"/>
    <property type="match status" value="1"/>
</dbReference>
<organism evidence="3 4">
    <name type="scientific">Fadolivirus FV1/VV64</name>
    <dbReference type="NCBI Taxonomy" id="3070911"/>
    <lineage>
        <taxon>Viruses</taxon>
        <taxon>Varidnaviria</taxon>
        <taxon>Bamfordvirae</taxon>
        <taxon>Nucleocytoviricota</taxon>
        <taxon>Megaviricetes</taxon>
        <taxon>Imitervirales</taxon>
        <taxon>Mimiviridae</taxon>
        <taxon>Klosneuvirinae</taxon>
        <taxon>Fadolivirus</taxon>
        <taxon>Fadolivirus algeromassiliense</taxon>
    </lineage>
</organism>
<sequence>MNKFSKTALIGYTGFVGSNLFYDYHFTDIYNSKNINDIINKEYDCIVCCGIVAKKWYANLYPDEDQNLINELLNKLKYVKTKKFILISTIDIYDSIDALLDEDYIPDINYNNHAYGKHRLYVETFVKTTFTDYHIIRLPGLFGFGLRKNVIFDYLNGSLKELNLNSSFQWYYLGDLFNDINLIINDQIKIVNLFTEPITNKELLDVFVKYSPNLTINYITTNQINYNMLTKYVSAGYYYNKNNILIKLDKYINVMKCNKMIISNLSWKHNNNLEMLQKLNDYGIRQLEIAPYKYFGDKITNIDINLITKEFDIYSFQAIIYPLTENIFNSKEERNNIKQYLFKVINVAKKLGVKILVFGSPKNRQRNNISYNEALNIATYFFREIGDYAHNNNVILCIEPNAKIYNCDFITNSIEGRELVLKINSKGFRLHLDVGCMMLENEDIIDSITNNLDILEHIHFSAPQLKCLLDNNDINYNELFNKINKIYHKNIAIEMLNQNDYDVIRTVRNCLI</sequence>
<gene>
    <name evidence="3" type="ORF">Fadolivirus_1_1114</name>
</gene>
<proteinExistence type="predicted"/>
<dbReference type="GO" id="GO:0016853">
    <property type="term" value="F:isomerase activity"/>
    <property type="evidence" value="ECO:0007669"/>
    <property type="project" value="UniProtKB-KW"/>
</dbReference>
<evidence type="ECO:0000256" key="1">
    <source>
        <dbReference type="ARBA" id="ARBA00023235"/>
    </source>
</evidence>
<keyword evidence="1 3" id="KW-0413">Isomerase</keyword>
<name>A0A7D3V5Z3_9VIRU</name>
<dbReference type="Proteomes" id="UP001162001">
    <property type="component" value="Segment"/>
</dbReference>
<evidence type="ECO:0000313" key="4">
    <source>
        <dbReference type="Proteomes" id="UP001162001"/>
    </source>
</evidence>
<dbReference type="Gene3D" id="3.40.50.720">
    <property type="entry name" value="NAD(P)-binding Rossmann-like Domain"/>
    <property type="match status" value="1"/>
</dbReference>
<dbReference type="InterPro" id="IPR036291">
    <property type="entry name" value="NAD(P)-bd_dom_sf"/>
</dbReference>
<dbReference type="SUPFAM" id="SSF51658">
    <property type="entry name" value="Xylose isomerase-like"/>
    <property type="match status" value="1"/>
</dbReference>
<dbReference type="InterPro" id="IPR036237">
    <property type="entry name" value="Xyl_isomerase-like_sf"/>
</dbReference>
<keyword evidence="4" id="KW-1185">Reference proteome</keyword>
<dbReference type="PANTHER" id="PTHR43489:SF7">
    <property type="entry name" value="3-DEHYDRO-D-GULOSIDE 4-EPIMERASE-RELATED"/>
    <property type="match status" value="1"/>
</dbReference>
<evidence type="ECO:0000313" key="3">
    <source>
        <dbReference type="EMBL" id="QKF94572.1"/>
    </source>
</evidence>
<reference evidence="3 4" key="1">
    <citation type="submission" date="2020-04" db="EMBL/GenBank/DDBJ databases">
        <title>Advantages and limits of metagenomic assembly and binning of a giant virus.</title>
        <authorList>
            <person name="Schulz F."/>
            <person name="Andreani J."/>
            <person name="Francis R."/>
            <person name="Boudjemaa H."/>
            <person name="Bou Khalil J.Y."/>
            <person name="Lee J."/>
            <person name="La Scola B."/>
            <person name="Woyke T."/>
        </authorList>
    </citation>
    <scope>NUCLEOTIDE SEQUENCE [LARGE SCALE GENOMIC DNA]</scope>
    <source>
        <strain evidence="3 4">FV1/VV64</strain>
    </source>
</reference>